<dbReference type="Proteomes" id="UP000677457">
    <property type="component" value="Unassembled WGS sequence"/>
</dbReference>
<comment type="caution">
    <text evidence="3">The sequence shown here is derived from an EMBL/GenBank/DDBJ whole genome shotgun (WGS) entry which is preliminary data.</text>
</comment>
<dbReference type="Pfam" id="PF02371">
    <property type="entry name" value="Transposase_20"/>
    <property type="match status" value="1"/>
</dbReference>
<protein>
    <recommendedName>
        <fullName evidence="2">Transposase IS116/IS110/IS902 C-terminal domain-containing protein</fullName>
    </recommendedName>
</protein>
<gene>
    <name evidence="3" type="ORF">Sar04_47730</name>
</gene>
<reference evidence="3 4" key="1">
    <citation type="submission" date="2021-03" db="EMBL/GenBank/DDBJ databases">
        <title>Whole genome shotgun sequence of Salinispora arenicola NBRC 105043.</title>
        <authorList>
            <person name="Komaki H."/>
            <person name="Tamura T."/>
        </authorList>
    </citation>
    <scope>NUCLEOTIDE SEQUENCE [LARGE SCALE GENOMIC DNA]</scope>
    <source>
        <strain evidence="3 4">NBRC 105043</strain>
    </source>
</reference>
<accession>A0ABQ4K1A4</accession>
<sequence length="204" mass="22174">MTGISVRTAARIRFEVGDGTAFAAPGHLAACAGLAPVTRCPGTSMRGEHPPRGDKQQLERALFLTMFAALADLASRAYYDRKRAEGRKHNVGSRPTPRLPRQWRDPRRRLPAGRAGPSGLTVWADSRCDATVAPPFGFAPPTCSVKLSTALHRWRSVRLRGADRGVRLRACQLITATDEVRPHSRVAGQPDGSVVRRPRLLAAA</sequence>
<feature type="domain" description="Transposase IS116/IS110/IS902 C-terminal" evidence="2">
    <location>
        <begin position="1"/>
        <end position="79"/>
    </location>
</feature>
<proteinExistence type="predicted"/>
<evidence type="ECO:0000313" key="3">
    <source>
        <dbReference type="EMBL" id="GIM88037.1"/>
    </source>
</evidence>
<evidence type="ECO:0000256" key="1">
    <source>
        <dbReference type="SAM" id="MobiDB-lite"/>
    </source>
</evidence>
<feature type="region of interest" description="Disordered" evidence="1">
    <location>
        <begin position="84"/>
        <end position="116"/>
    </location>
</feature>
<evidence type="ECO:0000259" key="2">
    <source>
        <dbReference type="Pfam" id="PF02371"/>
    </source>
</evidence>
<organism evidence="3 4">
    <name type="scientific">Salinispora arenicola</name>
    <dbReference type="NCBI Taxonomy" id="168697"/>
    <lineage>
        <taxon>Bacteria</taxon>
        <taxon>Bacillati</taxon>
        <taxon>Actinomycetota</taxon>
        <taxon>Actinomycetes</taxon>
        <taxon>Micromonosporales</taxon>
        <taxon>Micromonosporaceae</taxon>
        <taxon>Salinispora</taxon>
    </lineage>
</organism>
<dbReference type="EMBL" id="BOQM01000058">
    <property type="protein sequence ID" value="GIM88037.1"/>
    <property type="molecule type" value="Genomic_DNA"/>
</dbReference>
<name>A0ABQ4K1A4_SALAC</name>
<keyword evidence="4" id="KW-1185">Reference proteome</keyword>
<evidence type="ECO:0000313" key="4">
    <source>
        <dbReference type="Proteomes" id="UP000677457"/>
    </source>
</evidence>
<dbReference type="InterPro" id="IPR003346">
    <property type="entry name" value="Transposase_20"/>
</dbReference>